<dbReference type="CDD" id="cd00275">
    <property type="entry name" value="C2_PLC_like"/>
    <property type="match status" value="1"/>
</dbReference>
<dbReference type="EC" id="3.1.4.11" evidence="2 13"/>
<evidence type="ECO:0000256" key="13">
    <source>
        <dbReference type="RuleBase" id="RU361133"/>
    </source>
</evidence>
<evidence type="ECO:0000256" key="3">
    <source>
        <dbReference type="ARBA" id="ARBA00022443"/>
    </source>
</evidence>
<dbReference type="Pfam" id="PF23329">
    <property type="entry name" value="EF_HAND_1_PLCG"/>
    <property type="match status" value="1"/>
</dbReference>
<dbReference type="SUPFAM" id="SSF51695">
    <property type="entry name" value="PLC-like phosphodiesterases"/>
    <property type="match status" value="1"/>
</dbReference>
<feature type="domain" description="SH3" evidence="16">
    <location>
        <begin position="819"/>
        <end position="877"/>
    </location>
</feature>
<dbReference type="SMART" id="SM00148">
    <property type="entry name" value="PLCXc"/>
    <property type="match status" value="1"/>
</dbReference>
<evidence type="ECO:0000259" key="15">
    <source>
        <dbReference type="PROSITE" id="PS50001"/>
    </source>
</evidence>
<dbReference type="SUPFAM" id="SSF50044">
    <property type="entry name" value="SH3-domain"/>
    <property type="match status" value="1"/>
</dbReference>
<dbReference type="PROSITE" id="PS50007">
    <property type="entry name" value="PIPLC_X_DOMAIN"/>
    <property type="match status" value="1"/>
</dbReference>
<dbReference type="Proteomes" id="UP000887575">
    <property type="component" value="Unassembled WGS sequence"/>
</dbReference>
<dbReference type="GO" id="GO:0046488">
    <property type="term" value="P:phosphatidylinositol metabolic process"/>
    <property type="evidence" value="ECO:0007669"/>
    <property type="project" value="TreeGrafter"/>
</dbReference>
<dbReference type="InterPro" id="IPR057061">
    <property type="entry name" value="PLCG_EF-hand_2"/>
</dbReference>
<dbReference type="Gene3D" id="3.20.20.190">
    <property type="entry name" value="Phosphatidylinositol (PI) phosphodiesterase"/>
    <property type="match status" value="2"/>
</dbReference>
<dbReference type="Pfam" id="PF00017">
    <property type="entry name" value="SH2"/>
    <property type="match status" value="2"/>
</dbReference>
<evidence type="ECO:0000256" key="12">
    <source>
        <dbReference type="PROSITE-ProRule" id="PRU00192"/>
    </source>
</evidence>
<dbReference type="CDD" id="cd10341">
    <property type="entry name" value="SH2_N-SH2_PLC_gamma_like"/>
    <property type="match status" value="1"/>
</dbReference>
<dbReference type="Pfam" id="PF00387">
    <property type="entry name" value="PI-PLC-Y"/>
    <property type="match status" value="1"/>
</dbReference>
<keyword evidence="8 11" id="KW-0727">SH2 domain</keyword>
<dbReference type="GO" id="GO:0010634">
    <property type="term" value="P:positive regulation of epithelial cell migration"/>
    <property type="evidence" value="ECO:0007669"/>
    <property type="project" value="TreeGrafter"/>
</dbReference>
<dbReference type="InterPro" id="IPR036860">
    <property type="entry name" value="SH2_dom_sf"/>
</dbReference>
<dbReference type="FunFam" id="3.20.20.190:FF:000062">
    <property type="entry name" value="1-phosphatidylinositol 4,5-bisphosphate phosphodiesterase gamma"/>
    <property type="match status" value="1"/>
</dbReference>
<evidence type="ECO:0000256" key="5">
    <source>
        <dbReference type="ARBA" id="ARBA00022801"/>
    </source>
</evidence>
<evidence type="ECO:0000313" key="20">
    <source>
        <dbReference type="WBParaSite" id="MBELARI_LOCUS14127"/>
    </source>
</evidence>
<dbReference type="PROSITE" id="PS50008">
    <property type="entry name" value="PIPLC_Y_DOMAIN"/>
    <property type="match status" value="1"/>
</dbReference>
<evidence type="ECO:0000313" key="19">
    <source>
        <dbReference type="Proteomes" id="UP000887575"/>
    </source>
</evidence>
<dbReference type="GO" id="GO:0032587">
    <property type="term" value="C:ruffle membrane"/>
    <property type="evidence" value="ECO:0007669"/>
    <property type="project" value="TreeGrafter"/>
</dbReference>
<dbReference type="SMART" id="SM00239">
    <property type="entry name" value="C2"/>
    <property type="match status" value="1"/>
</dbReference>
<dbReference type="InterPro" id="IPR000980">
    <property type="entry name" value="SH2"/>
</dbReference>
<evidence type="ECO:0000256" key="4">
    <source>
        <dbReference type="ARBA" id="ARBA00022737"/>
    </source>
</evidence>
<dbReference type="InterPro" id="IPR056586">
    <property type="entry name" value="EF-hand_PLCG1"/>
</dbReference>
<evidence type="ECO:0000259" key="16">
    <source>
        <dbReference type="PROSITE" id="PS50002"/>
    </source>
</evidence>
<dbReference type="Pfam" id="PF23583">
    <property type="entry name" value="EF_HAND_2_PLCG"/>
    <property type="match status" value="1"/>
</dbReference>
<feature type="compositionally biased region" description="Basic residues" evidence="14">
    <location>
        <begin position="1341"/>
        <end position="1352"/>
    </location>
</feature>
<reference evidence="20" key="1">
    <citation type="submission" date="2024-02" db="UniProtKB">
        <authorList>
            <consortium name="WormBaseParasite"/>
        </authorList>
    </citation>
    <scope>IDENTIFICATION</scope>
</reference>
<dbReference type="InterPro" id="IPR000909">
    <property type="entry name" value="PLipase_C_PInositol-sp_X_dom"/>
</dbReference>
<feature type="compositionally biased region" description="Polar residues" evidence="14">
    <location>
        <begin position="1303"/>
        <end position="1317"/>
    </location>
</feature>
<evidence type="ECO:0000256" key="2">
    <source>
        <dbReference type="ARBA" id="ARBA00012368"/>
    </source>
</evidence>
<sequence length="1352" mass="153970">MRKGTLSSVSGSSGYHSHHSSISSKASRSTYARQNELDLEKTYHAMEKGHKVCKLNLMRKWDPAYKKLQLSRETRQLILTKLESMALRNKPSVLDLRSVKEVQTLDFKLNNIKVGDKWIRDKEIRNFEPTKILVIQHGSGFNLSYWILLFETSEACRLWNQGVHTLIMDTQQANHPLVIERWLRKQFSNLLTSGQEKVAMKHMKPFVQTSLQYKVTSRALQEITEEQMTFEVFSRAAKTLIHLQTTFTSEFGKLTDEGSTVSFANFLTFLREYQNDEMANNRERASAFLREYLHDTDITGKGMPLAHTPSLSVMEFCDFLYSRENSLWDSMNEKVVHDMNRPLSHYWIASSHNTYLTGDQLRSESSLDSYARALLMGCRCIELDCWDGTKKPNSAEFLDIVIYHGYTMTSKLLLKDVLQTIRHYAFINSEYPVILSIEDNCSVPAQRLLAQEVREILGDLLLTQPVSRDELELPSPAALKRKIILKHKKLAVESEDVVKSDEFQDTDLLISEGSIKKGLLWLQDSVTHEWTSHIFVLFSDKLCYKIEQCTELNEATLAREDSISVLGDDEQGEDNLVGLGMRPEEMHVTEEWFHGRADRHAAEARLLEASSRGDGVFLVRESTTFLGDYSLSFLYGSKVHHVRIKTQMQQGEKKYYFLDNKVMDTLYELISYYTENPLVTPNFKTKLSTPCPQPQPHLSMPWYSATADKRKAEELLNYVKEDGAYLIRHSSSDHQVFVLSLRVDGEFWHYRLKRDGRIFIVNQMVFENLCQIVEYYSNKDFVRGICLKFPVNERDIGQYASMEQGEAASGCYMDLKDLDKEVQARALRPYKAVRDDELSFPVNAIITVLRKEENFWRGRYGATTGWFPPAYVQEILPQKNQKENGGESQYATIELAGTIVTKIPHGESERPYSMRIQQAGDHWSGQSWCLAANSLEDADDWQNQLWELTRSVNDKISLLRTKEKTARIASELSNLVVYCQAVPFNPERVGHGNFWEMCSFVEAKLEKLLEKGLITFNIRQITRVYPLGSRITSANFNPVPMWNAACHMVALNYQTGDRPMQLNQGKFLANGQCGYVLKPAYMIDPNYDPLQAEKVQTSSPISLSVTVVGGRHLSRKDKNKGICSPYVEVEVVGLDCDNATFKTRTATSNGLNPIWKETFDFNVHCPEVALLRFLVEDGDFVGPKTDPFIGQAVFPLDSIRTGYRSVPLRNQFSEDLELSSLLVLVKITPQGDPGKTISSAHEILQANRSVFAGARTPSRAISNAKSTSLSHERSFPSMDAPNIPQSPLTPVTPPAFVNARKATFTTESITRSESMDSNESDSHAIPPDRKNSGNSKEGKPKGRRLLRFFKSK</sequence>
<dbReference type="GO" id="GO:0048015">
    <property type="term" value="P:phosphatidylinositol-mediated signaling"/>
    <property type="evidence" value="ECO:0007669"/>
    <property type="project" value="TreeGrafter"/>
</dbReference>
<evidence type="ECO:0000256" key="10">
    <source>
        <dbReference type="ARBA" id="ARBA00023224"/>
    </source>
</evidence>
<comment type="catalytic activity">
    <reaction evidence="13">
        <text>a 1,2-diacyl-sn-glycero-3-phospho-(1D-myo-inositol-4,5-bisphosphate) + H2O = 1D-myo-inositol 1,4,5-trisphosphate + a 1,2-diacyl-sn-glycerol + H(+)</text>
        <dbReference type="Rhea" id="RHEA:33179"/>
        <dbReference type="ChEBI" id="CHEBI:15377"/>
        <dbReference type="ChEBI" id="CHEBI:15378"/>
        <dbReference type="ChEBI" id="CHEBI:17815"/>
        <dbReference type="ChEBI" id="CHEBI:58456"/>
        <dbReference type="ChEBI" id="CHEBI:203600"/>
        <dbReference type="EC" id="3.1.4.11"/>
    </reaction>
</comment>
<dbReference type="PROSITE" id="PS50004">
    <property type="entry name" value="C2"/>
    <property type="match status" value="1"/>
</dbReference>
<dbReference type="InterPro" id="IPR035892">
    <property type="entry name" value="C2_domain_sf"/>
</dbReference>
<feature type="domain" description="PI-PLC Y-box" evidence="18">
    <location>
        <begin position="972"/>
        <end position="1082"/>
    </location>
</feature>
<accession>A0AAF3EJG0</accession>
<dbReference type="PROSITE" id="PS50002">
    <property type="entry name" value="SH3"/>
    <property type="match status" value="1"/>
</dbReference>
<keyword evidence="9 13" id="KW-0443">Lipid metabolism</keyword>
<dbReference type="SUPFAM" id="SSF55550">
    <property type="entry name" value="SH2 domain"/>
    <property type="match status" value="2"/>
</dbReference>
<evidence type="ECO:0000256" key="7">
    <source>
        <dbReference type="ARBA" id="ARBA00022963"/>
    </source>
</evidence>
<dbReference type="Gene3D" id="3.30.505.10">
    <property type="entry name" value="SH2 domain"/>
    <property type="match status" value="2"/>
</dbReference>
<comment type="cofactor">
    <cofactor evidence="1">
        <name>Ca(2+)</name>
        <dbReference type="ChEBI" id="CHEBI:29108"/>
    </cofactor>
</comment>
<keyword evidence="6" id="KW-0106">Calcium</keyword>
<name>A0AAF3EJG0_9BILA</name>
<evidence type="ECO:0000259" key="17">
    <source>
        <dbReference type="PROSITE" id="PS50004"/>
    </source>
</evidence>
<keyword evidence="19" id="KW-1185">Reference proteome</keyword>
<dbReference type="FunFam" id="3.20.20.190:FF:000063">
    <property type="entry name" value="1-phosphatidylinositol 4,5-bisphosphate phosphodiesterase gamma"/>
    <property type="match status" value="1"/>
</dbReference>
<dbReference type="Pfam" id="PF00388">
    <property type="entry name" value="PI-PLC-X"/>
    <property type="match status" value="1"/>
</dbReference>
<dbReference type="PANTHER" id="PTHR10336:SF159">
    <property type="entry name" value="1-PHOSPHATIDYLINOSITOL 4,5-BISPHOSPHATE PHOSPHODIESTERASE GAMMA"/>
    <property type="match status" value="1"/>
</dbReference>
<dbReference type="SUPFAM" id="SSF47473">
    <property type="entry name" value="EF-hand"/>
    <property type="match status" value="1"/>
</dbReference>
<dbReference type="InterPro" id="IPR001711">
    <property type="entry name" value="PLipase_C_Pinositol-sp_Y"/>
</dbReference>
<keyword evidence="10" id="KW-0807">Transducer</keyword>
<keyword evidence="7 13" id="KW-0442">Lipid degradation</keyword>
<proteinExistence type="predicted"/>
<keyword evidence="3 12" id="KW-0728">SH3 domain</keyword>
<evidence type="ECO:0000256" key="6">
    <source>
        <dbReference type="ARBA" id="ARBA00022837"/>
    </source>
</evidence>
<dbReference type="PANTHER" id="PTHR10336">
    <property type="entry name" value="PHOSPHOINOSITIDE-SPECIFIC PHOSPHOLIPASE C FAMILY PROTEIN"/>
    <property type="match status" value="1"/>
</dbReference>
<keyword evidence="4" id="KW-0677">Repeat</keyword>
<dbReference type="PRINTS" id="PR00401">
    <property type="entry name" value="SH2DOMAIN"/>
</dbReference>
<evidence type="ECO:0000256" key="8">
    <source>
        <dbReference type="ARBA" id="ARBA00022999"/>
    </source>
</evidence>
<dbReference type="GO" id="GO:0016042">
    <property type="term" value="P:lipid catabolic process"/>
    <property type="evidence" value="ECO:0007669"/>
    <property type="project" value="UniProtKB-KW"/>
</dbReference>
<dbReference type="PROSITE" id="PS50001">
    <property type="entry name" value="SH2"/>
    <property type="match status" value="2"/>
</dbReference>
<feature type="domain" description="SH2" evidence="15">
    <location>
        <begin position="592"/>
        <end position="691"/>
    </location>
</feature>
<feature type="domain" description="C2" evidence="17">
    <location>
        <begin position="1084"/>
        <end position="1210"/>
    </location>
</feature>
<dbReference type="InterPro" id="IPR011992">
    <property type="entry name" value="EF-hand-dom_pair"/>
</dbReference>
<dbReference type="SMART" id="SM00252">
    <property type="entry name" value="SH2"/>
    <property type="match status" value="2"/>
</dbReference>
<dbReference type="Gene3D" id="2.30.30.40">
    <property type="entry name" value="SH3 Domains"/>
    <property type="match status" value="1"/>
</dbReference>
<dbReference type="Gene3D" id="2.60.40.150">
    <property type="entry name" value="C2 domain"/>
    <property type="match status" value="1"/>
</dbReference>
<dbReference type="InterPro" id="IPR036028">
    <property type="entry name" value="SH3-like_dom_sf"/>
</dbReference>
<dbReference type="FunFam" id="3.30.505.10:FF:000011">
    <property type="entry name" value="1-phosphatidylinositol 4,5-bisphosphate phosphodiesterase gamma"/>
    <property type="match status" value="1"/>
</dbReference>
<feature type="domain" description="SH2" evidence="15">
    <location>
        <begin position="702"/>
        <end position="791"/>
    </location>
</feature>
<dbReference type="InterPro" id="IPR000008">
    <property type="entry name" value="C2_dom"/>
</dbReference>
<feature type="compositionally biased region" description="Basic and acidic residues" evidence="14">
    <location>
        <begin position="1320"/>
        <end position="1340"/>
    </location>
</feature>
<evidence type="ECO:0000256" key="9">
    <source>
        <dbReference type="ARBA" id="ARBA00023098"/>
    </source>
</evidence>
<evidence type="ECO:0000259" key="18">
    <source>
        <dbReference type="PROSITE" id="PS50008"/>
    </source>
</evidence>
<dbReference type="SMART" id="SM00326">
    <property type="entry name" value="SH3"/>
    <property type="match status" value="1"/>
</dbReference>
<organism evidence="19 20">
    <name type="scientific">Mesorhabditis belari</name>
    <dbReference type="NCBI Taxonomy" id="2138241"/>
    <lineage>
        <taxon>Eukaryota</taxon>
        <taxon>Metazoa</taxon>
        <taxon>Ecdysozoa</taxon>
        <taxon>Nematoda</taxon>
        <taxon>Chromadorea</taxon>
        <taxon>Rhabditida</taxon>
        <taxon>Rhabditina</taxon>
        <taxon>Rhabditomorpha</taxon>
        <taxon>Rhabditoidea</taxon>
        <taxon>Rhabditidae</taxon>
        <taxon>Mesorhabditinae</taxon>
        <taxon>Mesorhabditis</taxon>
    </lineage>
</organism>
<feature type="region of interest" description="Disordered" evidence="14">
    <location>
        <begin position="1261"/>
        <end position="1352"/>
    </location>
</feature>
<dbReference type="Pfam" id="PF00168">
    <property type="entry name" value="C2"/>
    <property type="match status" value="1"/>
</dbReference>
<dbReference type="Pfam" id="PF00018">
    <property type="entry name" value="SH3_1"/>
    <property type="match status" value="1"/>
</dbReference>
<dbReference type="InterPro" id="IPR001452">
    <property type="entry name" value="SH3_domain"/>
</dbReference>
<dbReference type="InterPro" id="IPR001192">
    <property type="entry name" value="PI-PLC_fam"/>
</dbReference>
<dbReference type="SUPFAM" id="SSF49562">
    <property type="entry name" value="C2 domain (Calcium/lipid-binding domain, CaLB)"/>
    <property type="match status" value="1"/>
</dbReference>
<dbReference type="WBParaSite" id="MBELARI_LOCUS14127">
    <property type="protein sequence ID" value="MBELARI_LOCUS14127"/>
    <property type="gene ID" value="MBELARI_LOCUS14127"/>
</dbReference>
<feature type="region of interest" description="Disordered" evidence="14">
    <location>
        <begin position="1"/>
        <end position="29"/>
    </location>
</feature>
<evidence type="ECO:0000256" key="1">
    <source>
        <dbReference type="ARBA" id="ARBA00001913"/>
    </source>
</evidence>
<dbReference type="GO" id="GO:0004435">
    <property type="term" value="F:phosphatidylinositol-4,5-bisphosphate phospholipase C activity"/>
    <property type="evidence" value="ECO:0007669"/>
    <property type="project" value="UniProtKB-EC"/>
</dbReference>
<keyword evidence="5 13" id="KW-0378">Hydrolase</keyword>
<evidence type="ECO:0000256" key="14">
    <source>
        <dbReference type="SAM" id="MobiDB-lite"/>
    </source>
</evidence>
<dbReference type="InterPro" id="IPR035024">
    <property type="entry name" value="PLC-gamma_N-SH2"/>
</dbReference>
<evidence type="ECO:0000256" key="11">
    <source>
        <dbReference type="PROSITE-ProRule" id="PRU00191"/>
    </source>
</evidence>
<dbReference type="SMART" id="SM00149">
    <property type="entry name" value="PLCYc"/>
    <property type="match status" value="1"/>
</dbReference>
<protein>
    <recommendedName>
        <fullName evidence="2 13">Phosphoinositide phospholipase C</fullName>
        <ecNumber evidence="2 13">3.1.4.11</ecNumber>
    </recommendedName>
</protein>
<dbReference type="PRINTS" id="PR00390">
    <property type="entry name" value="PHPHLIPASEC"/>
</dbReference>
<dbReference type="GO" id="GO:0051209">
    <property type="term" value="P:release of sequestered calcium ion into cytosol"/>
    <property type="evidence" value="ECO:0007669"/>
    <property type="project" value="TreeGrafter"/>
</dbReference>
<dbReference type="InterPro" id="IPR017946">
    <property type="entry name" value="PLC-like_Pdiesterase_TIM-brl"/>
</dbReference>